<protein>
    <recommendedName>
        <fullName evidence="3">CAAX prenyl protease 2/Lysostaphin resistance protein A-like domain-containing protein</fullName>
    </recommendedName>
</protein>
<comment type="similarity">
    <text evidence="1">Belongs to the UPF0177 family.</text>
</comment>
<sequence>MRKFWHYLGNIAGIIVALILYSRLEIFYFAPQRIHLGNLRVIVTALVTVAILFVIFYLYRSQLRERNYWGFNESPHWDMRRIGIAAIGFVLITIGSIVMLNIVGGGVSENQQALNRIQQQNTGMFKILVVFIAPFCEETIFRGMFFNIFFTKPTRLNKWLGIVTSGFLFGYMHDPMLSRFIFVYWVLGIVLAWVYTTTKDLRYSMLVHMCYNALGFI</sequence>
<name>Q5FHU1_LACAC</name>
<dbReference type="PANTHER" id="PTHR36435">
    <property type="entry name" value="SLR1288 PROTEIN"/>
    <property type="match status" value="1"/>
</dbReference>
<dbReference type="AlphaFoldDB" id="Q5FHU1"/>
<dbReference type="EMBL" id="CP000033">
    <property type="protein sequence ID" value="AAV43733.1"/>
    <property type="molecule type" value="Genomic_DNA"/>
</dbReference>
<dbReference type="OrthoDB" id="8607342at2"/>
<dbReference type="PATRIC" id="fig|272621.13.peg.1841"/>
<feature type="transmembrane region" description="Helical" evidence="2">
    <location>
        <begin position="7"/>
        <end position="29"/>
    </location>
</feature>
<dbReference type="GO" id="GO:0004175">
    <property type="term" value="F:endopeptidase activity"/>
    <property type="evidence" value="ECO:0007669"/>
    <property type="project" value="UniProtKB-ARBA"/>
</dbReference>
<evidence type="ECO:0000259" key="3">
    <source>
        <dbReference type="Pfam" id="PF02517"/>
    </source>
</evidence>
<dbReference type="Proteomes" id="UP000006381">
    <property type="component" value="Chromosome"/>
</dbReference>
<dbReference type="RefSeq" id="WP_003549496.1">
    <property type="nucleotide sequence ID" value="NC_006814.3"/>
</dbReference>
<proteinExistence type="inferred from homology"/>
<keyword evidence="2" id="KW-0812">Transmembrane</keyword>
<keyword evidence="2" id="KW-0472">Membrane</keyword>
<organism evidence="5">
    <name type="scientific">Lactobacillus acidophilus (strain ATCC 700396 / NCK56 / N2 / NCFM)</name>
    <dbReference type="NCBI Taxonomy" id="272621"/>
    <lineage>
        <taxon>Bacteria</taxon>
        <taxon>Bacillati</taxon>
        <taxon>Bacillota</taxon>
        <taxon>Bacilli</taxon>
        <taxon>Lactobacillales</taxon>
        <taxon>Lactobacillaceae</taxon>
        <taxon>Lactobacillus</taxon>
    </lineage>
</organism>
<dbReference type="InterPro" id="IPR052710">
    <property type="entry name" value="CAAX_protease"/>
</dbReference>
<evidence type="ECO:0000256" key="1">
    <source>
        <dbReference type="ARBA" id="ARBA00009067"/>
    </source>
</evidence>
<dbReference type="eggNOG" id="COG1266">
    <property type="taxonomic scope" value="Bacteria"/>
</dbReference>
<evidence type="ECO:0000313" key="5">
    <source>
        <dbReference type="Proteomes" id="UP000006381"/>
    </source>
</evidence>
<gene>
    <name evidence="4" type="ordered locus">LBA1937</name>
</gene>
<dbReference type="KEGG" id="lac:LBA1937"/>
<feature type="transmembrane region" description="Helical" evidence="2">
    <location>
        <begin position="179"/>
        <end position="196"/>
    </location>
</feature>
<dbReference type="GO" id="GO:0080120">
    <property type="term" value="P:CAAX-box protein maturation"/>
    <property type="evidence" value="ECO:0007669"/>
    <property type="project" value="UniProtKB-ARBA"/>
</dbReference>
<evidence type="ECO:0000256" key="2">
    <source>
        <dbReference type="SAM" id="Phobius"/>
    </source>
</evidence>
<reference evidence="4 5" key="1">
    <citation type="journal article" date="2005" name="Proc. Natl. Acad. Sci. U.S.A.">
        <title>Complete genome sequence of the probiotic lactic acid bacterium Lactobacillus acidophilus NCFM.</title>
        <authorList>
            <person name="Altermann E."/>
            <person name="Russell W.M."/>
            <person name="Azcarate-Peril M.A."/>
            <person name="Barrangou R."/>
            <person name="Buck B.L."/>
            <person name="McAuliffe O."/>
            <person name="Souther N."/>
            <person name="Dobson A."/>
            <person name="Duong T."/>
            <person name="Callanan M."/>
            <person name="Lick S."/>
            <person name="Hamrick A."/>
            <person name="Cano R."/>
            <person name="Klaenhammer T.R."/>
        </authorList>
    </citation>
    <scope>NUCLEOTIDE SEQUENCE [LARGE SCALE GENOMIC DNA]</scope>
    <source>
        <strain evidence="5">ATCC 700396 / NCK56 / N2 / NCFM</strain>
    </source>
</reference>
<accession>Q5FHU1</accession>
<dbReference type="Pfam" id="PF02517">
    <property type="entry name" value="Rce1-like"/>
    <property type="match status" value="1"/>
</dbReference>
<dbReference type="PANTHER" id="PTHR36435:SF1">
    <property type="entry name" value="CAAX AMINO TERMINAL PROTEASE FAMILY PROTEIN"/>
    <property type="match status" value="1"/>
</dbReference>
<dbReference type="GeneID" id="93290927"/>
<dbReference type="BioCyc" id="LACI272621:G1G49-1889-MONOMER"/>
<keyword evidence="2" id="KW-1133">Transmembrane helix</keyword>
<dbReference type="STRING" id="272621.LBA1937"/>
<dbReference type="InterPro" id="IPR003675">
    <property type="entry name" value="Rce1/LyrA-like_dom"/>
</dbReference>
<feature type="domain" description="CAAX prenyl protease 2/Lysostaphin resistance protein A-like" evidence="3">
    <location>
        <begin position="125"/>
        <end position="214"/>
    </location>
</feature>
<evidence type="ECO:0000313" key="4">
    <source>
        <dbReference type="EMBL" id="AAV43733.1"/>
    </source>
</evidence>
<dbReference type="HOGENOM" id="CLU_079560_5_0_9"/>
<feature type="transmembrane region" description="Helical" evidence="2">
    <location>
        <begin position="41"/>
        <end position="59"/>
    </location>
</feature>
<feature type="transmembrane region" description="Helical" evidence="2">
    <location>
        <begin position="82"/>
        <end position="103"/>
    </location>
</feature>
<keyword evidence="5" id="KW-1185">Reference proteome</keyword>